<keyword evidence="1" id="KW-0812">Transmembrane</keyword>
<reference evidence="3 4" key="1">
    <citation type="submission" date="2015-09" db="EMBL/GenBank/DDBJ databases">
        <title>Genome sequence of Oxobacter pfennigii DSM 3222.</title>
        <authorList>
            <person name="Poehlein A."/>
            <person name="Bengelsdorf F.R."/>
            <person name="Schiel-Bengelsdorf B."/>
            <person name="Duerre P."/>
            <person name="Daniel R."/>
        </authorList>
    </citation>
    <scope>NUCLEOTIDE SEQUENCE [LARGE SCALE GENOMIC DNA]</scope>
    <source>
        <strain evidence="3 4">DSM 3222</strain>
    </source>
</reference>
<keyword evidence="1" id="KW-1133">Transmembrane helix</keyword>
<keyword evidence="1" id="KW-0472">Membrane</keyword>
<dbReference type="Pfam" id="PF12773">
    <property type="entry name" value="DZR"/>
    <property type="match status" value="1"/>
</dbReference>
<dbReference type="EMBL" id="LKET01000045">
    <property type="protein sequence ID" value="KPU42981.1"/>
    <property type="molecule type" value="Genomic_DNA"/>
</dbReference>
<evidence type="ECO:0000256" key="1">
    <source>
        <dbReference type="SAM" id="Phobius"/>
    </source>
</evidence>
<comment type="caution">
    <text evidence="3">The sequence shown here is derived from an EMBL/GenBank/DDBJ whole genome shotgun (WGS) entry which is preliminary data.</text>
</comment>
<organism evidence="3 4">
    <name type="scientific">Oxobacter pfennigii</name>
    <dbReference type="NCBI Taxonomy" id="36849"/>
    <lineage>
        <taxon>Bacteria</taxon>
        <taxon>Bacillati</taxon>
        <taxon>Bacillota</taxon>
        <taxon>Clostridia</taxon>
        <taxon>Eubacteriales</taxon>
        <taxon>Clostridiaceae</taxon>
        <taxon>Oxobacter</taxon>
    </lineage>
</organism>
<dbReference type="Proteomes" id="UP000050326">
    <property type="component" value="Unassembled WGS sequence"/>
</dbReference>
<keyword evidence="4" id="KW-1185">Reference proteome</keyword>
<proteinExistence type="predicted"/>
<accession>A0A0P8YTF9</accession>
<gene>
    <name evidence="3" type="ORF">OXPF_34120</name>
</gene>
<feature type="transmembrane region" description="Helical" evidence="1">
    <location>
        <begin position="134"/>
        <end position="157"/>
    </location>
</feature>
<protein>
    <submittedName>
        <fullName evidence="3">Double zinc ribbon</fullName>
    </submittedName>
</protein>
<dbReference type="RefSeq" id="WP_054876409.1">
    <property type="nucleotide sequence ID" value="NZ_LKET01000045.1"/>
</dbReference>
<name>A0A0P8YTF9_9CLOT</name>
<feature type="domain" description="DZANK-type" evidence="2">
    <location>
        <begin position="68"/>
        <end position="110"/>
    </location>
</feature>
<dbReference type="AlphaFoldDB" id="A0A0P8YTF9"/>
<evidence type="ECO:0000313" key="3">
    <source>
        <dbReference type="EMBL" id="KPU42981.1"/>
    </source>
</evidence>
<feature type="transmembrane region" description="Helical" evidence="1">
    <location>
        <begin position="39"/>
        <end position="59"/>
    </location>
</feature>
<sequence length="294" mass="32742">MSISIIAILIYMIIIAGIPAMIGFYVYRDAVQRGMNGGLWTLIVVLTPGFIGFIIYLLVRGSYSDLKCPNCLTQVNDQYGVCPKCGTRLKASCPNCNFPAEPDWKVCPRCASPLPENDGAAYPIRTKDNALGKILLAVVVIPLILLMLLVIFNLAIFRSTSAMNIAYLSIEDYKGRPEVTEWIKACNEDPSKTYALRYQSEYNEKKATHYLIYRPSAGKNTSVGADYKSGLFGANIEARFYEGADLEGEENHLTCISNYSDKFAGLKVFLKDKKIDCEITEVDYNPALFEIISE</sequence>
<dbReference type="InterPro" id="IPR025874">
    <property type="entry name" value="DZR"/>
</dbReference>
<feature type="transmembrane region" description="Helical" evidence="1">
    <location>
        <begin position="6"/>
        <end position="27"/>
    </location>
</feature>
<dbReference type="STRING" id="36849.OXPF_34120"/>
<evidence type="ECO:0000259" key="2">
    <source>
        <dbReference type="Pfam" id="PF12773"/>
    </source>
</evidence>
<dbReference type="OrthoDB" id="122883at2"/>
<evidence type="ECO:0000313" key="4">
    <source>
        <dbReference type="Proteomes" id="UP000050326"/>
    </source>
</evidence>